<dbReference type="FunFam" id="2.40.50.140:FF:000165">
    <property type="entry name" value="Chaperone CsaA"/>
    <property type="match status" value="1"/>
</dbReference>
<dbReference type="Proteomes" id="UP000248688">
    <property type="component" value="Chromosome"/>
</dbReference>
<dbReference type="NCBIfam" id="NF007495">
    <property type="entry name" value="PRK10089.1-4"/>
    <property type="match status" value="1"/>
</dbReference>
<dbReference type="NCBIfam" id="TIGR02222">
    <property type="entry name" value="chap_CsaA"/>
    <property type="match status" value="1"/>
</dbReference>
<dbReference type="KEGG" id="est:DN752_10525"/>
<keyword evidence="2 3" id="KW-0694">RNA-binding</keyword>
<keyword evidence="6" id="KW-1185">Reference proteome</keyword>
<dbReference type="OrthoDB" id="9794564at2"/>
<evidence type="ECO:0000256" key="3">
    <source>
        <dbReference type="PROSITE-ProRule" id="PRU00209"/>
    </source>
</evidence>
<name>A0A2Z4IHX7_9BACT</name>
<reference evidence="5 6" key="1">
    <citation type="submission" date="2018-06" db="EMBL/GenBank/DDBJ databases">
        <title>Echinicola strongylocentroti sp. nov., isolated from a sea urchin Strongylocentrotus intermedius.</title>
        <authorList>
            <person name="Bae S.S."/>
        </authorList>
    </citation>
    <scope>NUCLEOTIDE SEQUENCE [LARGE SCALE GENOMIC DNA]</scope>
    <source>
        <strain evidence="5 6">MEBiC08714</strain>
    </source>
</reference>
<sequence length="111" mass="12285">MQTIQFSDFQKVEIRIGTIVSAEIFKEAKKPAYKLQVDLGKLGIKKSSAQITEYYKAEDLPGKQVICICNFPPKQIANIMSEVLVTGFHDENGHVSLATTDLKVPDGTKLS</sequence>
<evidence type="ECO:0000313" key="6">
    <source>
        <dbReference type="Proteomes" id="UP000248688"/>
    </source>
</evidence>
<protein>
    <submittedName>
        <fullName evidence="5">tRNA-binding protein</fullName>
    </submittedName>
</protein>
<dbReference type="NCBIfam" id="NF007494">
    <property type="entry name" value="PRK10089.1-3"/>
    <property type="match status" value="1"/>
</dbReference>
<feature type="domain" description="TRNA-binding" evidence="4">
    <location>
        <begin position="8"/>
        <end position="111"/>
    </location>
</feature>
<gene>
    <name evidence="5" type="ORF">DN752_10525</name>
</gene>
<dbReference type="PROSITE" id="PS50886">
    <property type="entry name" value="TRBD"/>
    <property type="match status" value="1"/>
</dbReference>
<dbReference type="InterPro" id="IPR002547">
    <property type="entry name" value="tRNA-bd_dom"/>
</dbReference>
<evidence type="ECO:0000256" key="1">
    <source>
        <dbReference type="ARBA" id="ARBA00022555"/>
    </source>
</evidence>
<dbReference type="GO" id="GO:0000049">
    <property type="term" value="F:tRNA binding"/>
    <property type="evidence" value="ECO:0007669"/>
    <property type="project" value="UniProtKB-UniRule"/>
</dbReference>
<proteinExistence type="predicted"/>
<keyword evidence="1 3" id="KW-0820">tRNA-binding</keyword>
<dbReference type="SUPFAM" id="SSF50249">
    <property type="entry name" value="Nucleic acid-binding proteins"/>
    <property type="match status" value="1"/>
</dbReference>
<dbReference type="RefSeq" id="WP_112783906.1">
    <property type="nucleotide sequence ID" value="NZ_CP030041.1"/>
</dbReference>
<dbReference type="PANTHER" id="PTHR11586">
    <property type="entry name" value="TRNA-AMINOACYLATION COFACTOR ARC1 FAMILY MEMBER"/>
    <property type="match status" value="1"/>
</dbReference>
<dbReference type="EMBL" id="CP030041">
    <property type="protein sequence ID" value="AWW30525.1"/>
    <property type="molecule type" value="Genomic_DNA"/>
</dbReference>
<dbReference type="CDD" id="cd02798">
    <property type="entry name" value="tRNA_bind_CsaA"/>
    <property type="match status" value="1"/>
</dbReference>
<dbReference type="AlphaFoldDB" id="A0A2Z4IHX7"/>
<evidence type="ECO:0000256" key="2">
    <source>
        <dbReference type="ARBA" id="ARBA00022884"/>
    </source>
</evidence>
<organism evidence="5 6">
    <name type="scientific">Echinicola strongylocentroti</name>
    <dbReference type="NCBI Taxonomy" id="1795355"/>
    <lineage>
        <taxon>Bacteria</taxon>
        <taxon>Pseudomonadati</taxon>
        <taxon>Bacteroidota</taxon>
        <taxon>Cytophagia</taxon>
        <taxon>Cytophagales</taxon>
        <taxon>Cyclobacteriaceae</taxon>
        <taxon>Echinicola</taxon>
    </lineage>
</organism>
<accession>A0A2Z4IHX7</accession>
<dbReference type="PANTHER" id="PTHR11586:SF37">
    <property type="entry name" value="TRNA-BINDING DOMAIN-CONTAINING PROTEIN"/>
    <property type="match status" value="1"/>
</dbReference>
<dbReference type="Pfam" id="PF01588">
    <property type="entry name" value="tRNA_bind"/>
    <property type="match status" value="1"/>
</dbReference>
<dbReference type="InterPro" id="IPR012340">
    <property type="entry name" value="NA-bd_OB-fold"/>
</dbReference>
<evidence type="ECO:0000313" key="5">
    <source>
        <dbReference type="EMBL" id="AWW30525.1"/>
    </source>
</evidence>
<dbReference type="InterPro" id="IPR051270">
    <property type="entry name" value="Tyrosine-tRNA_ligase_regulator"/>
</dbReference>
<dbReference type="InterPro" id="IPR008231">
    <property type="entry name" value="CsaA"/>
</dbReference>
<dbReference type="Gene3D" id="2.40.50.140">
    <property type="entry name" value="Nucleic acid-binding proteins"/>
    <property type="match status" value="1"/>
</dbReference>
<evidence type="ECO:0000259" key="4">
    <source>
        <dbReference type="PROSITE" id="PS50886"/>
    </source>
</evidence>